<feature type="compositionally biased region" description="Pro residues" evidence="2">
    <location>
        <begin position="254"/>
        <end position="266"/>
    </location>
</feature>
<feature type="transmembrane region" description="Helical" evidence="3">
    <location>
        <begin position="588"/>
        <end position="607"/>
    </location>
</feature>
<dbReference type="Proteomes" id="UP001054857">
    <property type="component" value="Unassembled WGS sequence"/>
</dbReference>
<feature type="compositionally biased region" description="Gly residues" evidence="2">
    <location>
        <begin position="299"/>
        <end position="308"/>
    </location>
</feature>
<organism evidence="5 6">
    <name type="scientific">Astrephomene gubernaculifera</name>
    <dbReference type="NCBI Taxonomy" id="47775"/>
    <lineage>
        <taxon>Eukaryota</taxon>
        <taxon>Viridiplantae</taxon>
        <taxon>Chlorophyta</taxon>
        <taxon>core chlorophytes</taxon>
        <taxon>Chlorophyceae</taxon>
        <taxon>CS clade</taxon>
        <taxon>Chlamydomonadales</taxon>
        <taxon>Astrephomenaceae</taxon>
        <taxon>Astrephomene</taxon>
    </lineage>
</organism>
<dbReference type="PANTHER" id="PTHR11319">
    <property type="entry name" value="G PROTEIN-COUPLED RECEPTOR-RELATED"/>
    <property type="match status" value="1"/>
</dbReference>
<evidence type="ECO:0000256" key="2">
    <source>
        <dbReference type="SAM" id="MobiDB-lite"/>
    </source>
</evidence>
<feature type="compositionally biased region" description="Gly residues" evidence="2">
    <location>
        <begin position="72"/>
        <end position="89"/>
    </location>
</feature>
<feature type="region of interest" description="Disordered" evidence="2">
    <location>
        <begin position="291"/>
        <end position="339"/>
    </location>
</feature>
<feature type="transmembrane region" description="Helical" evidence="3">
    <location>
        <begin position="379"/>
        <end position="396"/>
    </location>
</feature>
<gene>
    <name evidence="5" type="ORF">Agub_g141</name>
</gene>
<protein>
    <recommendedName>
        <fullName evidence="4">EF-hand domain-containing protein</fullName>
    </recommendedName>
</protein>
<evidence type="ECO:0000259" key="4">
    <source>
        <dbReference type="PROSITE" id="PS50222"/>
    </source>
</evidence>
<evidence type="ECO:0000313" key="6">
    <source>
        <dbReference type="Proteomes" id="UP001054857"/>
    </source>
</evidence>
<evidence type="ECO:0000313" key="5">
    <source>
        <dbReference type="EMBL" id="GFR39670.1"/>
    </source>
</evidence>
<feature type="domain" description="EF-hand" evidence="4">
    <location>
        <begin position="605"/>
        <end position="640"/>
    </location>
</feature>
<keyword evidence="1" id="KW-0175">Coiled coil</keyword>
<keyword evidence="6" id="KW-1185">Reference proteome</keyword>
<feature type="coiled-coil region" evidence="1">
    <location>
        <begin position="108"/>
        <end position="135"/>
    </location>
</feature>
<dbReference type="PROSITE" id="PS00018">
    <property type="entry name" value="EF_HAND_1"/>
    <property type="match status" value="1"/>
</dbReference>
<reference evidence="5 6" key="1">
    <citation type="journal article" date="2021" name="Sci. Rep.">
        <title>Genome sequencing of the multicellular alga Astrephomene provides insights into convergent evolution of germ-soma differentiation.</title>
        <authorList>
            <person name="Yamashita S."/>
            <person name="Yamamoto K."/>
            <person name="Matsuzaki R."/>
            <person name="Suzuki S."/>
            <person name="Yamaguchi H."/>
            <person name="Hirooka S."/>
            <person name="Minakuchi Y."/>
            <person name="Miyagishima S."/>
            <person name="Kawachi M."/>
            <person name="Toyoda A."/>
            <person name="Nozaki H."/>
        </authorList>
    </citation>
    <scope>NUCLEOTIDE SEQUENCE [LARGE SCALE GENOMIC DNA]</scope>
    <source>
        <strain evidence="5 6">NIES-4017</strain>
    </source>
</reference>
<feature type="compositionally biased region" description="Gly residues" evidence="2">
    <location>
        <begin position="316"/>
        <end position="330"/>
    </location>
</feature>
<feature type="compositionally biased region" description="Gly residues" evidence="2">
    <location>
        <begin position="879"/>
        <end position="892"/>
    </location>
</feature>
<feature type="transmembrane region" description="Helical" evidence="3">
    <location>
        <begin position="556"/>
        <end position="576"/>
    </location>
</feature>
<dbReference type="GO" id="GO:0005509">
    <property type="term" value="F:calcium ion binding"/>
    <property type="evidence" value="ECO:0007669"/>
    <property type="project" value="InterPro"/>
</dbReference>
<feature type="region of interest" description="Disordered" evidence="2">
    <location>
        <begin position="814"/>
        <end position="940"/>
    </location>
</feature>
<name>A0AAD3DDC3_9CHLO</name>
<feature type="transmembrane region" description="Helical" evidence="3">
    <location>
        <begin position="443"/>
        <end position="469"/>
    </location>
</feature>
<keyword evidence="3" id="KW-0472">Membrane</keyword>
<dbReference type="AlphaFoldDB" id="A0AAD3DDC3"/>
<feature type="compositionally biased region" description="Gly residues" evidence="2">
    <location>
        <begin position="814"/>
        <end position="823"/>
    </location>
</feature>
<dbReference type="InterPro" id="IPR010308">
    <property type="entry name" value="TRP_C"/>
</dbReference>
<feature type="compositionally biased region" description="Basic and acidic residues" evidence="2">
    <location>
        <begin position="669"/>
        <end position="683"/>
    </location>
</feature>
<sequence>MRHRLARMSKPSVTAPSAAAAADGADDGVTSSRPEPVAEGVVESGGGGGTDGGGGWWSGMRHRRHQAEANAAGGGASGRQAGAGGGSNGGKLLNSSSSSGGGGGRSVLDALTASVREREELRAQLKEDEEEREEKPPHTIVIKIMVSYLQVTSVARSLDLEYPAFVNKLFNIGLQASSAVSTFVSLDCSLPSNGLSKAIQRTIITVALPGIFALLALPVWLTTYLLRARSQRRAVPEPGPALPPGDSGLKLPDPGSPPPPPPPPPTSGAASAAASAGVAAASGTLDLSTPEGRKAYIIRGGGGGGGGGTEEEEGQQQGGGSGGGSDGAGSPGRRQEGVVRVAGRVSFKGSGGGELEAGGAGEAGGGAGGGAPLSLRGYLGLRMVVTCIAVIFYFYPSVTDSILSILQCEQLDTDQEAYGQYAQAKGSFWEMDYGLHCYRSQHLVLAAAVGFPGLVLFCLGVPAASAAWLRHSARRGRLNDRDFSDRYGFLYEDYSRQYYFWESVIMLRKLLVVGLLIVTNSEDDIVQVLSVLGVVVFAGALHAVCRPFETPRFNRLESLSLGATALILYLSCFFLVDLPDRAKEGLSVIIVLINVGMLGWFCYCVAIEAWSYTVRVLDTDGDGKVTQAEVRAWLREKLGGPLAGLVGWVAAKGRGKGSGGGGGGEGDGDGGKDGGEDGKDGEWASKSQAAKGCELVVVGRPGRSAAGGGGGTALVPPPPRPLRSSKTVETAAAAAAPGSGVVGVTSSSGAGAAATPVVVMSSLPVVESVTAPPSPSAVAAAAPAVLLPSFSPKKASGGGGLAAVTDTLDAQLVGNGGGGGGSNGDVKGGRNSGGGRGSSTSSSSSASATSPSDLLGPPGALPGSPILTGSETQEAASASGGGVSGVSGGRAGSRGSEGSSSGGERRSGGSSAGGGGDAGGGGRSSANRAAGPRTGAVLEQ</sequence>
<evidence type="ECO:0000256" key="3">
    <source>
        <dbReference type="SAM" id="Phobius"/>
    </source>
</evidence>
<feature type="compositionally biased region" description="Low complexity" evidence="2">
    <location>
        <begin position="838"/>
        <end position="865"/>
    </location>
</feature>
<feature type="transmembrane region" description="Helical" evidence="3">
    <location>
        <begin position="203"/>
        <end position="226"/>
    </location>
</feature>
<dbReference type="InterPro" id="IPR018247">
    <property type="entry name" value="EF_Hand_1_Ca_BS"/>
</dbReference>
<keyword evidence="3" id="KW-0812">Transmembrane</keyword>
<feature type="region of interest" description="Disordered" evidence="2">
    <location>
        <begin position="232"/>
        <end position="275"/>
    </location>
</feature>
<feature type="compositionally biased region" description="Gly residues" evidence="2">
    <location>
        <begin position="910"/>
        <end position="923"/>
    </location>
</feature>
<dbReference type="PANTHER" id="PTHR11319:SF35">
    <property type="entry name" value="OUTER MEMBRANE PROTEIN PMPC-RELATED"/>
    <property type="match status" value="1"/>
</dbReference>
<dbReference type="PROSITE" id="PS50222">
    <property type="entry name" value="EF_HAND_2"/>
    <property type="match status" value="1"/>
</dbReference>
<keyword evidence="3" id="KW-1133">Transmembrane helix</keyword>
<dbReference type="InterPro" id="IPR002048">
    <property type="entry name" value="EF_hand_dom"/>
</dbReference>
<dbReference type="EMBL" id="BMAR01000001">
    <property type="protein sequence ID" value="GFR39670.1"/>
    <property type="molecule type" value="Genomic_DNA"/>
</dbReference>
<feature type="region of interest" description="Disordered" evidence="2">
    <location>
        <begin position="701"/>
        <end position="727"/>
    </location>
</feature>
<comment type="caution">
    <text evidence="5">The sequence shown here is derived from an EMBL/GenBank/DDBJ whole genome shotgun (WGS) entry which is preliminary data.</text>
</comment>
<feature type="region of interest" description="Disordered" evidence="2">
    <location>
        <begin position="655"/>
        <end position="687"/>
    </location>
</feature>
<feature type="compositionally biased region" description="Gly residues" evidence="2">
    <location>
        <begin position="43"/>
        <end position="57"/>
    </location>
</feature>
<feature type="transmembrane region" description="Helical" evidence="3">
    <location>
        <begin position="525"/>
        <end position="544"/>
    </location>
</feature>
<accession>A0AAD3DDC3</accession>
<feature type="transmembrane region" description="Helical" evidence="3">
    <location>
        <begin position="498"/>
        <end position="519"/>
    </location>
</feature>
<dbReference type="Pfam" id="PF06011">
    <property type="entry name" value="TRP"/>
    <property type="match status" value="1"/>
</dbReference>
<feature type="compositionally biased region" description="Low complexity" evidence="2">
    <location>
        <begin position="11"/>
        <end position="32"/>
    </location>
</feature>
<feature type="region of interest" description="Disordered" evidence="2">
    <location>
        <begin position="1"/>
        <end position="107"/>
    </location>
</feature>
<feature type="compositionally biased region" description="Gly residues" evidence="2">
    <location>
        <begin position="656"/>
        <end position="665"/>
    </location>
</feature>
<proteinExistence type="predicted"/>
<evidence type="ECO:0000256" key="1">
    <source>
        <dbReference type="SAM" id="Coils"/>
    </source>
</evidence>